<dbReference type="InterPro" id="IPR005252">
    <property type="entry name" value="CoaBC"/>
</dbReference>
<dbReference type="Proteomes" id="UP000178885">
    <property type="component" value="Unassembled WGS sequence"/>
</dbReference>
<comment type="catalytic activity">
    <reaction evidence="3 4">
        <text>(R)-4'-phosphopantothenate + L-cysteine + CTP = N-[(R)-4-phosphopantothenoyl]-L-cysteine + CMP + diphosphate + H(+)</text>
        <dbReference type="Rhea" id="RHEA:19397"/>
        <dbReference type="ChEBI" id="CHEBI:10986"/>
        <dbReference type="ChEBI" id="CHEBI:15378"/>
        <dbReference type="ChEBI" id="CHEBI:33019"/>
        <dbReference type="ChEBI" id="CHEBI:35235"/>
        <dbReference type="ChEBI" id="CHEBI:37563"/>
        <dbReference type="ChEBI" id="CHEBI:59458"/>
        <dbReference type="ChEBI" id="CHEBI:60377"/>
        <dbReference type="EC" id="6.3.2.5"/>
    </reaction>
</comment>
<dbReference type="UniPathway" id="UPA00241">
    <property type="reaction ID" value="UER00353"/>
</dbReference>
<comment type="similarity">
    <text evidence="3 4">In the N-terminal section; belongs to the HFCD (homo-oligomeric flavin containing Cys decarboxylase) superfamily.</text>
</comment>
<dbReference type="EC" id="6.3.2.5" evidence="3"/>
<dbReference type="GO" id="GO:0015941">
    <property type="term" value="P:pantothenate catabolic process"/>
    <property type="evidence" value="ECO:0007669"/>
    <property type="project" value="InterPro"/>
</dbReference>
<feature type="domain" description="DNA/pantothenate metabolism flavoprotein C-terminal" evidence="7">
    <location>
        <begin position="186"/>
        <end position="395"/>
    </location>
</feature>
<keyword evidence="2 3" id="KW-0456">Lyase</keyword>
<evidence type="ECO:0000256" key="5">
    <source>
        <dbReference type="SAM" id="MobiDB-lite"/>
    </source>
</evidence>
<feature type="region of interest" description="Phosphopantothenoylcysteine decarboxylase" evidence="3">
    <location>
        <begin position="1"/>
        <end position="190"/>
    </location>
</feature>
<dbReference type="Pfam" id="PF04127">
    <property type="entry name" value="DFP"/>
    <property type="match status" value="1"/>
</dbReference>
<evidence type="ECO:0000256" key="2">
    <source>
        <dbReference type="ARBA" id="ARBA00023239"/>
    </source>
</evidence>
<evidence type="ECO:0000256" key="1">
    <source>
        <dbReference type="ARBA" id="ARBA00022793"/>
    </source>
</evidence>
<dbReference type="Pfam" id="PF02441">
    <property type="entry name" value="Flavoprotein"/>
    <property type="match status" value="1"/>
</dbReference>
<feature type="binding site" evidence="3">
    <location>
        <position position="337"/>
    </location>
    <ligand>
        <name>CTP</name>
        <dbReference type="ChEBI" id="CHEBI:37563"/>
    </ligand>
</feature>
<dbReference type="PANTHER" id="PTHR14359">
    <property type="entry name" value="HOMO-OLIGOMERIC FLAVIN CONTAINING CYS DECARBOXYLASE FAMILY"/>
    <property type="match status" value="1"/>
</dbReference>
<comment type="cofactor">
    <cofactor evidence="3">
        <name>FMN</name>
        <dbReference type="ChEBI" id="CHEBI:58210"/>
    </cofactor>
    <text evidence="3">Binds 1 FMN per subunit.</text>
</comment>
<comment type="pathway">
    <text evidence="3 4">Cofactor biosynthesis; coenzyme A biosynthesis; CoA from (R)-pantothenate: step 3/5.</text>
</comment>
<comment type="similarity">
    <text evidence="3 4">In the C-terminal section; belongs to the PPC synthetase family.</text>
</comment>
<keyword evidence="3" id="KW-0460">Magnesium</keyword>
<comment type="caution">
    <text evidence="3">Lacks conserved residue(s) required for the propagation of feature annotation.</text>
</comment>
<dbReference type="InterPro" id="IPR036551">
    <property type="entry name" value="Flavin_trans-like"/>
</dbReference>
<feature type="binding site" evidence="3">
    <location>
        <position position="289"/>
    </location>
    <ligand>
        <name>CTP</name>
        <dbReference type="ChEBI" id="CHEBI:37563"/>
    </ligand>
</feature>
<protein>
    <recommendedName>
        <fullName evidence="3">Coenzyme A biosynthesis bifunctional protein CoaBC</fullName>
    </recommendedName>
    <alternativeName>
        <fullName evidence="3">DNA/pantothenate metabolism flavoprotein</fullName>
    </alternativeName>
    <alternativeName>
        <fullName evidence="3">Phosphopantothenoylcysteine synthetase/decarboxylase</fullName>
        <shortName evidence="3">PPCS-PPCDC</shortName>
    </alternativeName>
    <domain>
        <recommendedName>
            <fullName evidence="3">Phosphopantothenoylcysteine decarboxylase</fullName>
            <shortName evidence="3">PPC decarboxylase</shortName>
            <shortName evidence="3">PPC-DC</shortName>
            <ecNumber evidence="3">4.1.1.36</ecNumber>
        </recommendedName>
        <alternativeName>
            <fullName evidence="3">CoaC</fullName>
        </alternativeName>
    </domain>
    <domain>
        <recommendedName>
            <fullName evidence="3">Phosphopantothenate--cysteine ligase</fullName>
            <ecNumber evidence="3">6.3.2.5</ecNumber>
        </recommendedName>
        <alternativeName>
            <fullName evidence="3">CoaB</fullName>
        </alternativeName>
        <alternativeName>
            <fullName evidence="3">Phosphopantothenoylcysteine synthetase</fullName>
            <shortName evidence="3">PPC synthetase</shortName>
            <shortName evidence="3">PPC-S</shortName>
        </alternativeName>
    </domain>
</protein>
<dbReference type="GO" id="GO:0015937">
    <property type="term" value="P:coenzyme A biosynthetic process"/>
    <property type="evidence" value="ECO:0007669"/>
    <property type="project" value="UniProtKB-UniRule"/>
</dbReference>
<dbReference type="GO" id="GO:0004632">
    <property type="term" value="F:phosphopantothenate--cysteine ligase activity"/>
    <property type="evidence" value="ECO:0007669"/>
    <property type="project" value="UniProtKB-UniRule"/>
</dbReference>
<gene>
    <name evidence="3" type="primary">coaBC</name>
    <name evidence="8" type="ORF">A2151_03700</name>
</gene>
<feature type="binding site" evidence="3">
    <location>
        <position position="341"/>
    </location>
    <ligand>
        <name>CTP</name>
        <dbReference type="ChEBI" id="CHEBI:37563"/>
    </ligand>
</feature>
<evidence type="ECO:0000313" key="9">
    <source>
        <dbReference type="Proteomes" id="UP000178885"/>
    </source>
</evidence>
<dbReference type="EMBL" id="MFSU01000080">
    <property type="protein sequence ID" value="OGI46516.1"/>
    <property type="molecule type" value="Genomic_DNA"/>
</dbReference>
<comment type="caution">
    <text evidence="8">The sequence shown here is derived from an EMBL/GenBank/DDBJ whole genome shotgun (WGS) entry which is preliminary data.</text>
</comment>
<comment type="catalytic activity">
    <reaction evidence="3 4">
        <text>N-[(R)-4-phosphopantothenoyl]-L-cysteine + H(+) = (R)-4'-phosphopantetheine + CO2</text>
        <dbReference type="Rhea" id="RHEA:16793"/>
        <dbReference type="ChEBI" id="CHEBI:15378"/>
        <dbReference type="ChEBI" id="CHEBI:16526"/>
        <dbReference type="ChEBI" id="CHEBI:59458"/>
        <dbReference type="ChEBI" id="CHEBI:61723"/>
        <dbReference type="EC" id="4.1.1.36"/>
    </reaction>
</comment>
<accession>A0A1F6TN82</accession>
<dbReference type="HAMAP" id="MF_02225">
    <property type="entry name" value="CoaBC"/>
    <property type="match status" value="1"/>
</dbReference>
<feature type="domain" description="Flavoprotein" evidence="6">
    <location>
        <begin position="7"/>
        <end position="176"/>
    </location>
</feature>
<evidence type="ECO:0000259" key="7">
    <source>
        <dbReference type="Pfam" id="PF04127"/>
    </source>
</evidence>
<feature type="binding site" evidence="3">
    <location>
        <position position="323"/>
    </location>
    <ligand>
        <name>CTP</name>
        <dbReference type="ChEBI" id="CHEBI:37563"/>
    </ligand>
</feature>
<keyword evidence="3 4" id="KW-0436">Ligase</keyword>
<feature type="active site" description="Proton donor" evidence="3">
    <location>
        <position position="159"/>
    </location>
</feature>
<dbReference type="Gene3D" id="3.40.50.10300">
    <property type="entry name" value="CoaB-like"/>
    <property type="match status" value="1"/>
</dbReference>
<dbReference type="Gene3D" id="3.40.50.1950">
    <property type="entry name" value="Flavin prenyltransferase-like"/>
    <property type="match status" value="1"/>
</dbReference>
<feature type="region of interest" description="Phosphopantothenate--cysteine ligase" evidence="3">
    <location>
        <begin position="191"/>
        <end position="419"/>
    </location>
</feature>
<sequence>MVTLQNKRIVLGVTGGIAAYKSADLARRLREAGAEVRVIMTRGATEFITPLTMQAVSGHPVHQHLLDTAAEAGMGHIELARWADAVLVAPASANFLARCAHGRAEDLLSAVCLATAAPLAIAPAMNRQMWAGAATQANLDTLRARGARIFGPAEGAQACGEVGPGRMLEPSELVALTASLFASGALDGLAVLVTAGPTWEAIDPVRGISNKSSGKMGYAVAAAAAEAGARVVLVSGPTALPDPERVATIRVTSAQEMFDAVHAHIAQVEVFIGVAAVADYRPTDAAKEKIKKSAERLTLELVRNPDILASVAALAPAPFTVGFAAETENLEANARAKLKEKRLDLIAANRVGAGDGGFDTDENALLVIDRDGNKTELPPQSKTRLARALIQLISEKYHAAKQRRQTQGRAQDPRPAHRH</sequence>
<reference evidence="8 9" key="1">
    <citation type="journal article" date="2016" name="Nat. Commun.">
        <title>Thousands of microbial genomes shed light on interconnected biogeochemical processes in an aquifer system.</title>
        <authorList>
            <person name="Anantharaman K."/>
            <person name="Brown C.T."/>
            <person name="Hug L.A."/>
            <person name="Sharon I."/>
            <person name="Castelle C.J."/>
            <person name="Probst A.J."/>
            <person name="Thomas B.C."/>
            <person name="Singh A."/>
            <person name="Wilkins M.J."/>
            <person name="Karaoz U."/>
            <person name="Brodie E.L."/>
            <person name="Williams K.H."/>
            <person name="Hubbard S.S."/>
            <person name="Banfield J.F."/>
        </authorList>
    </citation>
    <scope>NUCLEOTIDE SEQUENCE [LARGE SCALE GENOMIC DNA]</scope>
</reference>
<comment type="cofactor">
    <cofactor evidence="3">
        <name>Mg(2+)</name>
        <dbReference type="ChEBI" id="CHEBI:18420"/>
    </cofactor>
</comment>
<dbReference type="InterPro" id="IPR003382">
    <property type="entry name" value="Flavoprotein"/>
</dbReference>
<dbReference type="GO" id="GO:0010181">
    <property type="term" value="F:FMN binding"/>
    <property type="evidence" value="ECO:0007669"/>
    <property type="project" value="UniProtKB-UniRule"/>
</dbReference>
<dbReference type="NCBIfam" id="TIGR00521">
    <property type="entry name" value="coaBC_dfp"/>
    <property type="match status" value="1"/>
</dbReference>
<organism evidence="8 9">
    <name type="scientific">Candidatus Muproteobacteria bacterium RBG_16_65_34</name>
    <dbReference type="NCBI Taxonomy" id="1817760"/>
    <lineage>
        <taxon>Bacteria</taxon>
        <taxon>Pseudomonadati</taxon>
        <taxon>Pseudomonadota</taxon>
        <taxon>Candidatus Muproteobacteria</taxon>
    </lineage>
</organism>
<keyword evidence="3 4" id="KW-0288">FMN</keyword>
<feature type="binding site" evidence="3">
    <location>
        <position position="279"/>
    </location>
    <ligand>
        <name>CTP</name>
        <dbReference type="ChEBI" id="CHEBI:37563"/>
    </ligand>
</feature>
<evidence type="ECO:0000256" key="4">
    <source>
        <dbReference type="RuleBase" id="RU364078"/>
    </source>
</evidence>
<proteinExistence type="inferred from homology"/>
<dbReference type="InterPro" id="IPR007085">
    <property type="entry name" value="DNA/pantothenate-metab_flavo_C"/>
</dbReference>
<comment type="function">
    <text evidence="3">Catalyzes two sequential steps in the biosynthesis of coenzyme A. In the first step cysteine is conjugated to 4'-phosphopantothenate to form 4-phosphopantothenoylcysteine. In the second step the latter compound is decarboxylated to form 4'-phosphopantotheine.</text>
</comment>
<dbReference type="GO" id="GO:0046872">
    <property type="term" value="F:metal ion binding"/>
    <property type="evidence" value="ECO:0007669"/>
    <property type="project" value="UniProtKB-KW"/>
</dbReference>
<name>A0A1F6TN82_9PROT</name>
<dbReference type="SUPFAM" id="SSF52507">
    <property type="entry name" value="Homo-oligomeric flavin-containing Cys decarboxylases, HFCD"/>
    <property type="match status" value="1"/>
</dbReference>
<feature type="binding site" evidence="3">
    <location>
        <begin position="305"/>
        <end position="308"/>
    </location>
    <ligand>
        <name>CTP</name>
        <dbReference type="ChEBI" id="CHEBI:37563"/>
    </ligand>
</feature>
<dbReference type="SUPFAM" id="SSF102645">
    <property type="entry name" value="CoaB-like"/>
    <property type="match status" value="1"/>
</dbReference>
<keyword evidence="1 3" id="KW-0210">Decarboxylase</keyword>
<evidence type="ECO:0000259" key="6">
    <source>
        <dbReference type="Pfam" id="PF02441"/>
    </source>
</evidence>
<evidence type="ECO:0000256" key="3">
    <source>
        <dbReference type="HAMAP-Rule" id="MF_02225"/>
    </source>
</evidence>
<keyword evidence="3" id="KW-0511">Multifunctional enzyme</keyword>
<dbReference type="STRING" id="1817760.A2151_03700"/>
<dbReference type="PANTHER" id="PTHR14359:SF6">
    <property type="entry name" value="PHOSPHOPANTOTHENOYLCYSTEINE DECARBOXYLASE"/>
    <property type="match status" value="1"/>
</dbReference>
<evidence type="ECO:0000313" key="8">
    <source>
        <dbReference type="EMBL" id="OGI46516.1"/>
    </source>
</evidence>
<dbReference type="EC" id="4.1.1.36" evidence="3"/>
<keyword evidence="3 4" id="KW-0285">Flavoprotein</keyword>
<comment type="function">
    <text evidence="4">Catalyzes two steps in the biosynthesis of coenzyme A. In the first step cysteine is conjugated to 4'-phosphopantothenate to form 4-phosphopantothenoylcysteine, in the latter compound is decarboxylated to form 4'-phosphopantotheine.</text>
</comment>
<dbReference type="GO" id="GO:0071513">
    <property type="term" value="C:phosphopantothenoylcysteine decarboxylase complex"/>
    <property type="evidence" value="ECO:0007669"/>
    <property type="project" value="TreeGrafter"/>
</dbReference>
<feature type="region of interest" description="Disordered" evidence="5">
    <location>
        <begin position="399"/>
        <end position="419"/>
    </location>
</feature>
<dbReference type="GO" id="GO:0004633">
    <property type="term" value="F:phosphopantothenoylcysteine decarboxylase activity"/>
    <property type="evidence" value="ECO:0007669"/>
    <property type="project" value="UniProtKB-UniRule"/>
</dbReference>
<keyword evidence="3" id="KW-0479">Metal-binding</keyword>
<dbReference type="InterPro" id="IPR035929">
    <property type="entry name" value="CoaB-like_sf"/>
</dbReference>
<comment type="pathway">
    <text evidence="3 4">Cofactor biosynthesis; coenzyme A biosynthesis; CoA from (R)-pantothenate: step 2/5.</text>
</comment>
<dbReference type="AlphaFoldDB" id="A0A1F6TN82"/>